<feature type="region of interest" description="Disordered" evidence="1">
    <location>
        <begin position="1"/>
        <end position="79"/>
    </location>
</feature>
<name>A0A9P1FXW1_9DINO</name>
<gene>
    <name evidence="2" type="ORF">C1SCF055_LOCUS17686</name>
</gene>
<protein>
    <submittedName>
        <fullName evidence="2">Uncharacterized protein</fullName>
    </submittedName>
</protein>
<organism evidence="2">
    <name type="scientific">Cladocopium goreaui</name>
    <dbReference type="NCBI Taxonomy" id="2562237"/>
    <lineage>
        <taxon>Eukaryota</taxon>
        <taxon>Sar</taxon>
        <taxon>Alveolata</taxon>
        <taxon>Dinophyceae</taxon>
        <taxon>Suessiales</taxon>
        <taxon>Symbiodiniaceae</taxon>
        <taxon>Cladocopium</taxon>
    </lineage>
</organism>
<proteinExistence type="predicted"/>
<evidence type="ECO:0000313" key="2">
    <source>
        <dbReference type="EMBL" id="CAI3990725.1"/>
    </source>
</evidence>
<dbReference type="EMBL" id="CAMXCT020001506">
    <property type="protein sequence ID" value="CAL1144100.1"/>
    <property type="molecule type" value="Genomic_DNA"/>
</dbReference>
<comment type="caution">
    <text evidence="2">The sequence shown here is derived from an EMBL/GenBank/DDBJ whole genome shotgun (WGS) entry which is preliminary data.</text>
</comment>
<feature type="compositionally biased region" description="Basic and acidic residues" evidence="1">
    <location>
        <begin position="54"/>
        <end position="77"/>
    </location>
</feature>
<dbReference type="Proteomes" id="UP001152797">
    <property type="component" value="Unassembled WGS sequence"/>
</dbReference>
<evidence type="ECO:0000313" key="4">
    <source>
        <dbReference type="Proteomes" id="UP001152797"/>
    </source>
</evidence>
<dbReference type="EMBL" id="CAMXCT030001506">
    <property type="protein sequence ID" value="CAL4778037.1"/>
    <property type="molecule type" value="Genomic_DNA"/>
</dbReference>
<feature type="compositionally biased region" description="Low complexity" evidence="1">
    <location>
        <begin position="221"/>
        <end position="230"/>
    </location>
</feature>
<accession>A0A9P1FXW1</accession>
<sequence>MAAARSEALTSGAVTPMEMAPGGNTAMPGTHEGSGSEAGEPGNQEDQTKSPVAEGKDNEERGRSRSPRPRFDVRDPDAGNPVEVLAACSSLGVGIVSMVGALKSNGEKMDSQSHWTKPGALTGEIQKIRKHIEWSLNRTLSDMQKESLAKSSEDSGRIASALEGLYEGMDKFQEKNLREMARKMEAVRQVPITEKGPRELEFGPAIPPTGFSGTPNTPNMGGAASGLLQPPLAPPQPPPAMPAATFVGCRHGPEKPLCCTRSTWKYPL</sequence>
<reference evidence="3 4" key="2">
    <citation type="submission" date="2024-05" db="EMBL/GenBank/DDBJ databases">
        <authorList>
            <person name="Chen Y."/>
            <person name="Shah S."/>
            <person name="Dougan E. K."/>
            <person name="Thang M."/>
            <person name="Chan C."/>
        </authorList>
    </citation>
    <scope>NUCLEOTIDE SEQUENCE [LARGE SCALE GENOMIC DNA]</scope>
</reference>
<feature type="region of interest" description="Disordered" evidence="1">
    <location>
        <begin position="212"/>
        <end position="239"/>
    </location>
</feature>
<evidence type="ECO:0000313" key="3">
    <source>
        <dbReference type="EMBL" id="CAL4778037.1"/>
    </source>
</evidence>
<keyword evidence="4" id="KW-1185">Reference proteome</keyword>
<dbReference type="EMBL" id="CAMXCT010001506">
    <property type="protein sequence ID" value="CAI3990725.1"/>
    <property type="molecule type" value="Genomic_DNA"/>
</dbReference>
<reference evidence="2" key="1">
    <citation type="submission" date="2022-10" db="EMBL/GenBank/DDBJ databases">
        <authorList>
            <person name="Chen Y."/>
            <person name="Dougan E. K."/>
            <person name="Chan C."/>
            <person name="Rhodes N."/>
            <person name="Thang M."/>
        </authorList>
    </citation>
    <scope>NUCLEOTIDE SEQUENCE</scope>
</reference>
<evidence type="ECO:0000256" key="1">
    <source>
        <dbReference type="SAM" id="MobiDB-lite"/>
    </source>
</evidence>
<dbReference type="AlphaFoldDB" id="A0A9P1FXW1"/>